<sequence>MLTRGYVFQLTLAALVARCPGAITNIEAGQDLGTAVDAATAGDELVLADGVYSVALTLSKDLTIRALNQNKAVLDGSSFEGITVIISGASVVLEGLNITENSHHGVYSNAASSNLNMTACNVYDINAANGVTNGAGLYWGSDGILTVVESKFHHCIGNYGGALVLRGGEIHMTSCDFFANSAAQDSGTIRIDASCTIYFTACNIFNNYVDTSKWDTISFYAGTFTLIDCNIYSNSAPNAAGIHVNGGAILIMIGGSISYNTATTAAGLYVAPAASGSVELANVEFVGNTAPLYANIYVDTAATASVCMFPTVLTSGVTGSVSLCSAPPPLSPPNAPPSIPPPTARPVSSISGDPHVRGAHGDRFDFKGADGGIYVLLSSPGLSVAAAFKHDTFLTPYSKIWVHGSWIVDVFWTIRTAKGNLLKIHLDAHRPMLFGSTSKRNITVENVQLSFTGQALTVTAANWRTVATVTKGAPHWGKLRMSVSVQPLYDTMNARVSPHGLIGQTYDKDTKPRFGKRDSMHLLDNGKPVNARTHAGGTFTTRAAGEGAIDGSADDYRISGPFSTDFTYSRFD</sequence>
<dbReference type="SMART" id="SM00710">
    <property type="entry name" value="PbH1"/>
    <property type="match status" value="6"/>
</dbReference>
<organism evidence="3 4">
    <name type="scientific">Prymnesium parvum</name>
    <name type="common">Toxic golden alga</name>
    <dbReference type="NCBI Taxonomy" id="97485"/>
    <lineage>
        <taxon>Eukaryota</taxon>
        <taxon>Haptista</taxon>
        <taxon>Haptophyta</taxon>
        <taxon>Prymnesiophyceae</taxon>
        <taxon>Prymnesiales</taxon>
        <taxon>Prymnesiaceae</taxon>
        <taxon>Prymnesium</taxon>
    </lineage>
</organism>
<name>A0AB34J4X1_PRYPA</name>
<evidence type="ECO:0000313" key="4">
    <source>
        <dbReference type="Proteomes" id="UP001515480"/>
    </source>
</evidence>
<dbReference type="Proteomes" id="UP001515480">
    <property type="component" value="Unassembled WGS sequence"/>
</dbReference>
<dbReference type="AlphaFoldDB" id="A0AB34J4X1"/>
<proteinExistence type="predicted"/>
<dbReference type="EMBL" id="JBGBPQ010000014">
    <property type="protein sequence ID" value="KAL1511574.1"/>
    <property type="molecule type" value="Genomic_DNA"/>
</dbReference>
<feature type="region of interest" description="Disordered" evidence="1">
    <location>
        <begin position="330"/>
        <end position="349"/>
    </location>
</feature>
<dbReference type="InterPro" id="IPR012334">
    <property type="entry name" value="Pectin_lyas_fold"/>
</dbReference>
<dbReference type="SUPFAM" id="SSF51126">
    <property type="entry name" value="Pectin lyase-like"/>
    <property type="match status" value="1"/>
</dbReference>
<evidence type="ECO:0000256" key="1">
    <source>
        <dbReference type="SAM" id="MobiDB-lite"/>
    </source>
</evidence>
<keyword evidence="2" id="KW-0732">Signal</keyword>
<accession>A0AB34J4X1</accession>
<reference evidence="3 4" key="1">
    <citation type="journal article" date="2024" name="Science">
        <title>Giant polyketide synthase enzymes in the biosynthesis of giant marine polyether toxins.</title>
        <authorList>
            <person name="Fallon T.R."/>
            <person name="Shende V.V."/>
            <person name="Wierzbicki I.H."/>
            <person name="Pendleton A.L."/>
            <person name="Watervoot N.F."/>
            <person name="Auber R.P."/>
            <person name="Gonzalez D.J."/>
            <person name="Wisecaver J.H."/>
            <person name="Moore B.S."/>
        </authorList>
    </citation>
    <scope>NUCLEOTIDE SEQUENCE [LARGE SCALE GENOMIC DNA]</scope>
    <source>
        <strain evidence="3 4">12B1</strain>
    </source>
</reference>
<comment type="caution">
    <text evidence="3">The sequence shown here is derived from an EMBL/GenBank/DDBJ whole genome shotgun (WGS) entry which is preliminary data.</text>
</comment>
<evidence type="ECO:0008006" key="5">
    <source>
        <dbReference type="Google" id="ProtNLM"/>
    </source>
</evidence>
<dbReference type="Gene3D" id="2.160.20.10">
    <property type="entry name" value="Single-stranded right-handed beta-helix, Pectin lyase-like"/>
    <property type="match status" value="1"/>
</dbReference>
<gene>
    <name evidence="3" type="ORF">AB1Y20_006368</name>
</gene>
<keyword evidence="4" id="KW-1185">Reference proteome</keyword>
<dbReference type="InterPro" id="IPR011050">
    <property type="entry name" value="Pectin_lyase_fold/virulence"/>
</dbReference>
<evidence type="ECO:0000313" key="3">
    <source>
        <dbReference type="EMBL" id="KAL1511574.1"/>
    </source>
</evidence>
<evidence type="ECO:0000256" key="2">
    <source>
        <dbReference type="SAM" id="SignalP"/>
    </source>
</evidence>
<feature type="region of interest" description="Disordered" evidence="1">
    <location>
        <begin position="520"/>
        <end position="544"/>
    </location>
</feature>
<feature type="compositionally biased region" description="Pro residues" evidence="1">
    <location>
        <begin position="330"/>
        <end position="344"/>
    </location>
</feature>
<feature type="chain" id="PRO_5044341599" description="Right handed beta helix domain-containing protein" evidence="2">
    <location>
        <begin position="22"/>
        <end position="572"/>
    </location>
</feature>
<protein>
    <recommendedName>
        <fullName evidence="5">Right handed beta helix domain-containing protein</fullName>
    </recommendedName>
</protein>
<feature type="signal peptide" evidence="2">
    <location>
        <begin position="1"/>
        <end position="21"/>
    </location>
</feature>
<dbReference type="InterPro" id="IPR006626">
    <property type="entry name" value="PbH1"/>
</dbReference>